<dbReference type="GO" id="GO:0005576">
    <property type="term" value="C:extracellular region"/>
    <property type="evidence" value="ECO:0007669"/>
    <property type="project" value="InterPro"/>
</dbReference>
<keyword evidence="5" id="KW-0325">Glycoprotein</keyword>
<dbReference type="Proteomes" id="UP001054837">
    <property type="component" value="Unassembled WGS sequence"/>
</dbReference>
<evidence type="ECO:0000256" key="3">
    <source>
        <dbReference type="ARBA" id="ARBA00022737"/>
    </source>
</evidence>
<evidence type="ECO:0000256" key="5">
    <source>
        <dbReference type="ARBA" id="ARBA00023180"/>
    </source>
</evidence>
<dbReference type="PANTHER" id="PTHR23301">
    <property type="entry name" value="CHITIN BINDING PERITROPHIN-A"/>
    <property type="match status" value="1"/>
</dbReference>
<keyword evidence="2 6" id="KW-0732">Signal</keyword>
<dbReference type="InterPro" id="IPR051940">
    <property type="entry name" value="Chitin_bind-dev_reg"/>
</dbReference>
<feature type="domain" description="Chitin-binding type-2" evidence="7">
    <location>
        <begin position="166"/>
        <end position="221"/>
    </location>
</feature>
<organism evidence="8 9">
    <name type="scientific">Caerostris darwini</name>
    <dbReference type="NCBI Taxonomy" id="1538125"/>
    <lineage>
        <taxon>Eukaryota</taxon>
        <taxon>Metazoa</taxon>
        <taxon>Ecdysozoa</taxon>
        <taxon>Arthropoda</taxon>
        <taxon>Chelicerata</taxon>
        <taxon>Arachnida</taxon>
        <taxon>Araneae</taxon>
        <taxon>Araneomorphae</taxon>
        <taxon>Entelegynae</taxon>
        <taxon>Araneoidea</taxon>
        <taxon>Araneidae</taxon>
        <taxon>Caerostris</taxon>
    </lineage>
</organism>
<name>A0AAV4NY67_9ARAC</name>
<evidence type="ECO:0000256" key="6">
    <source>
        <dbReference type="SAM" id="SignalP"/>
    </source>
</evidence>
<dbReference type="EMBL" id="BPLQ01002032">
    <property type="protein sequence ID" value="GIX88002.1"/>
    <property type="molecule type" value="Genomic_DNA"/>
</dbReference>
<keyword evidence="4" id="KW-1015">Disulfide bond</keyword>
<evidence type="ECO:0000313" key="9">
    <source>
        <dbReference type="Proteomes" id="UP001054837"/>
    </source>
</evidence>
<dbReference type="PROSITE" id="PS50940">
    <property type="entry name" value="CHIT_BIND_II"/>
    <property type="match status" value="4"/>
</dbReference>
<dbReference type="Pfam" id="PF01607">
    <property type="entry name" value="CBM_14"/>
    <property type="match status" value="4"/>
</dbReference>
<dbReference type="SUPFAM" id="SSF57625">
    <property type="entry name" value="Invertebrate chitin-binding proteins"/>
    <property type="match status" value="4"/>
</dbReference>
<evidence type="ECO:0000259" key="7">
    <source>
        <dbReference type="PROSITE" id="PS50940"/>
    </source>
</evidence>
<dbReference type="SMART" id="SM00494">
    <property type="entry name" value="ChtBD2"/>
    <property type="match status" value="4"/>
</dbReference>
<feature type="signal peptide" evidence="6">
    <location>
        <begin position="1"/>
        <end position="20"/>
    </location>
</feature>
<dbReference type="AlphaFoldDB" id="A0AAV4NY67"/>
<dbReference type="InterPro" id="IPR036508">
    <property type="entry name" value="Chitin-bd_dom_sf"/>
</dbReference>
<feature type="domain" description="Chitin-binding type-2" evidence="7">
    <location>
        <begin position="43"/>
        <end position="97"/>
    </location>
</feature>
<evidence type="ECO:0000256" key="4">
    <source>
        <dbReference type="ARBA" id="ARBA00023157"/>
    </source>
</evidence>
<evidence type="ECO:0000256" key="1">
    <source>
        <dbReference type="ARBA" id="ARBA00022669"/>
    </source>
</evidence>
<keyword evidence="9" id="KW-1185">Reference proteome</keyword>
<dbReference type="GO" id="GO:0008061">
    <property type="term" value="F:chitin binding"/>
    <property type="evidence" value="ECO:0007669"/>
    <property type="project" value="UniProtKB-KW"/>
</dbReference>
<protein>
    <recommendedName>
        <fullName evidence="7">Chitin-binding type-2 domain-containing protein</fullName>
    </recommendedName>
</protein>
<evidence type="ECO:0000313" key="8">
    <source>
        <dbReference type="EMBL" id="GIX88002.1"/>
    </source>
</evidence>
<sequence>MSKVTSFLVLFVAVILCAEAILIYPEPMPSSGSDNTPNLRKNDPRCKEKDGIFANPKDCTMYLKCVEGTGQDLHCPEGFKFDTYQHCTPNTTADCGRRRVRALKEDLECPDDYGWFPYKADCHKYIVCIMGYPHLRTCPKHYVYRDTNGACVEGDECPKSESGPVHVVCQEEDGLFPHPSDCRKYIKCVNGYPDIKYCKPDKAFDPETKTCTRERLAHCPVYVVCQEEDGLFPDPSDCRSYSKCVNGYPDLKYCKPDKAFDPEKKKCTRERLAHCRNNQIHSVL</sequence>
<evidence type="ECO:0000256" key="2">
    <source>
        <dbReference type="ARBA" id="ARBA00022729"/>
    </source>
</evidence>
<accession>A0AAV4NY67</accession>
<dbReference type="Gene3D" id="2.170.140.10">
    <property type="entry name" value="Chitin binding domain"/>
    <property type="match status" value="4"/>
</dbReference>
<comment type="caution">
    <text evidence="8">The sequence shown here is derived from an EMBL/GenBank/DDBJ whole genome shotgun (WGS) entry which is preliminary data.</text>
</comment>
<reference evidence="8 9" key="1">
    <citation type="submission" date="2021-06" db="EMBL/GenBank/DDBJ databases">
        <title>Caerostris darwini draft genome.</title>
        <authorList>
            <person name="Kono N."/>
            <person name="Arakawa K."/>
        </authorList>
    </citation>
    <scope>NUCLEOTIDE SEQUENCE [LARGE SCALE GENOMIC DNA]</scope>
</reference>
<dbReference type="PANTHER" id="PTHR23301:SF0">
    <property type="entry name" value="CHITIN-BINDING TYPE-2 DOMAIN-CONTAINING PROTEIN-RELATED"/>
    <property type="match status" value="1"/>
</dbReference>
<keyword evidence="3" id="KW-0677">Repeat</keyword>
<feature type="chain" id="PRO_5043921201" description="Chitin-binding type-2 domain-containing protein" evidence="6">
    <location>
        <begin position="21"/>
        <end position="284"/>
    </location>
</feature>
<keyword evidence="1" id="KW-0147">Chitin-binding</keyword>
<dbReference type="InterPro" id="IPR002557">
    <property type="entry name" value="Chitin-bd_dom"/>
</dbReference>
<proteinExistence type="predicted"/>
<feature type="domain" description="Chitin-binding type-2" evidence="7">
    <location>
        <begin position="222"/>
        <end position="277"/>
    </location>
</feature>
<feature type="domain" description="Chitin-binding type-2" evidence="7">
    <location>
        <begin position="106"/>
        <end position="159"/>
    </location>
</feature>
<gene>
    <name evidence="8" type="primary">AVEN_143284_1</name>
    <name evidence="8" type="ORF">CDAR_437901</name>
</gene>